<sequence length="468" mass="49728">MSHIEFAHTIPTSLDDAWRLHARDGIVARLTPGFSRMKVRQQTDDLRDGTTIFDLPGGLEWVGQHVPEKFKDHELFTDTCTTPGLGLVTGWTHQHGFSGDDDAATIHDTIHLNAPEFAGRKLLEPVFAYRQNQLLQDVLFLQRAREWEDSDAAAGTATSAATGAATTSATNSTQTTAPRTIAVTGADGLVGTQLCALLSLAGHTIKKLSRSTNWNPDNPAADLLEGVDTLIHLAGHPIAGRFTDEHVKKVEESRVGPTRKLAELAAATDSVTTFVCASAVGFYGHAQSTPVDESGDAGEGILAGVVKRWEDATQPAKDAGVRVVNVRSGLVIAGGSPMLDLLSASVKTGGGHLGDGTQHFAWIAIDDVVDIYYRAAIDPEMEGVVNAVAPETVTNHEFTEKLAEVGGGAALIPVPKAAPAVMLGKDGARELALADQNVQPGVLTRMGHTYRYPTVEAALRHELGKEAK</sequence>
<dbReference type="OrthoDB" id="9801773at2"/>
<name>A0A418Q956_9CORY</name>
<proteinExistence type="inferred from homology"/>
<dbReference type="EMBL" id="QXJK01000002">
    <property type="protein sequence ID" value="RIX36278.1"/>
    <property type="molecule type" value="Genomic_DNA"/>
</dbReference>
<dbReference type="InterPro" id="IPR001509">
    <property type="entry name" value="Epimerase_deHydtase"/>
</dbReference>
<protein>
    <submittedName>
        <fullName evidence="5">TIGR01777 family protein</fullName>
    </submittedName>
</protein>
<dbReference type="Pfam" id="PF01370">
    <property type="entry name" value="Epimerase"/>
    <property type="match status" value="1"/>
</dbReference>
<evidence type="ECO:0000313" key="6">
    <source>
        <dbReference type="Proteomes" id="UP000285278"/>
    </source>
</evidence>
<dbReference type="RefSeq" id="WP_119664392.1">
    <property type="nucleotide sequence ID" value="NZ_QXJK01000002.1"/>
</dbReference>
<dbReference type="InterPro" id="IPR013549">
    <property type="entry name" value="DUF1731"/>
</dbReference>
<dbReference type="PANTHER" id="PTHR11092:SF0">
    <property type="entry name" value="EPIMERASE FAMILY PROTEIN SDR39U1"/>
    <property type="match status" value="1"/>
</dbReference>
<feature type="domain" description="DUF1731" evidence="4">
    <location>
        <begin position="414"/>
        <end position="461"/>
    </location>
</feature>
<comment type="caution">
    <text evidence="5">The sequence shown here is derived from an EMBL/GenBank/DDBJ whole genome shotgun (WGS) entry which is preliminary data.</text>
</comment>
<dbReference type="NCBIfam" id="TIGR01777">
    <property type="entry name" value="yfcH"/>
    <property type="match status" value="1"/>
</dbReference>
<evidence type="ECO:0000259" key="3">
    <source>
        <dbReference type="Pfam" id="PF01370"/>
    </source>
</evidence>
<keyword evidence="6" id="KW-1185">Reference proteome</keyword>
<dbReference type="PANTHER" id="PTHR11092">
    <property type="entry name" value="SUGAR NUCLEOTIDE EPIMERASE RELATED"/>
    <property type="match status" value="1"/>
</dbReference>
<dbReference type="SUPFAM" id="SSF55961">
    <property type="entry name" value="Bet v1-like"/>
    <property type="match status" value="1"/>
</dbReference>
<dbReference type="SUPFAM" id="SSF51735">
    <property type="entry name" value="NAD(P)-binding Rossmann-fold domains"/>
    <property type="match status" value="1"/>
</dbReference>
<feature type="region of interest" description="Disordered" evidence="2">
    <location>
        <begin position="152"/>
        <end position="174"/>
    </location>
</feature>
<evidence type="ECO:0000259" key="4">
    <source>
        <dbReference type="Pfam" id="PF08338"/>
    </source>
</evidence>
<gene>
    <name evidence="5" type="ORF">D3M95_03185</name>
</gene>
<dbReference type="Gene3D" id="3.40.50.720">
    <property type="entry name" value="NAD(P)-binding Rossmann-like Domain"/>
    <property type="match status" value="1"/>
</dbReference>
<dbReference type="Proteomes" id="UP000285278">
    <property type="component" value="Unassembled WGS sequence"/>
</dbReference>
<comment type="similarity">
    <text evidence="1">Belongs to the NAD(P)-dependent epimerase/dehydratase family. SDR39U1 subfamily.</text>
</comment>
<dbReference type="InterPro" id="IPR010099">
    <property type="entry name" value="SDR39U1"/>
</dbReference>
<dbReference type="InterPro" id="IPR023393">
    <property type="entry name" value="START-like_dom_sf"/>
</dbReference>
<dbReference type="AlphaFoldDB" id="A0A418Q956"/>
<evidence type="ECO:0000256" key="1">
    <source>
        <dbReference type="ARBA" id="ARBA00009353"/>
    </source>
</evidence>
<dbReference type="InterPro" id="IPR036291">
    <property type="entry name" value="NAD(P)-bd_dom_sf"/>
</dbReference>
<organism evidence="5 6">
    <name type="scientific">Corynebacterium falsenii</name>
    <dbReference type="NCBI Taxonomy" id="108486"/>
    <lineage>
        <taxon>Bacteria</taxon>
        <taxon>Bacillati</taxon>
        <taxon>Actinomycetota</taxon>
        <taxon>Actinomycetes</taxon>
        <taxon>Mycobacteriales</taxon>
        <taxon>Corynebacteriaceae</taxon>
        <taxon>Corynebacterium</taxon>
    </lineage>
</organism>
<reference evidence="5 6" key="1">
    <citation type="submission" date="2018-09" db="EMBL/GenBank/DDBJ databases">
        <title>Optimization and identification of Corynebacterium falsenii FN1-14 from fish paste.</title>
        <authorList>
            <person name="Daroonpunt R."/>
            <person name="Tanasupawat S."/>
        </authorList>
    </citation>
    <scope>NUCLEOTIDE SEQUENCE [LARGE SCALE GENOMIC DNA]</scope>
    <source>
        <strain evidence="5 6">FN1-14</strain>
    </source>
</reference>
<feature type="domain" description="NAD-dependent epimerase/dehydratase" evidence="3">
    <location>
        <begin position="181"/>
        <end position="378"/>
    </location>
</feature>
<evidence type="ECO:0000256" key="2">
    <source>
        <dbReference type="SAM" id="MobiDB-lite"/>
    </source>
</evidence>
<dbReference type="Gene3D" id="3.30.530.20">
    <property type="match status" value="1"/>
</dbReference>
<evidence type="ECO:0000313" key="5">
    <source>
        <dbReference type="EMBL" id="RIX36278.1"/>
    </source>
</evidence>
<dbReference type="Pfam" id="PF08338">
    <property type="entry name" value="DUF1731"/>
    <property type="match status" value="1"/>
</dbReference>
<dbReference type="STRING" id="1451189.CFAL_11165"/>
<accession>A0A418Q956</accession>